<protein>
    <submittedName>
        <fullName evidence="1">Uncharacterized protein</fullName>
    </submittedName>
</protein>
<proteinExistence type="predicted"/>
<organism evidence="1">
    <name type="scientific">Arundo donax</name>
    <name type="common">Giant reed</name>
    <name type="synonym">Donax arundinaceus</name>
    <dbReference type="NCBI Taxonomy" id="35708"/>
    <lineage>
        <taxon>Eukaryota</taxon>
        <taxon>Viridiplantae</taxon>
        <taxon>Streptophyta</taxon>
        <taxon>Embryophyta</taxon>
        <taxon>Tracheophyta</taxon>
        <taxon>Spermatophyta</taxon>
        <taxon>Magnoliopsida</taxon>
        <taxon>Liliopsida</taxon>
        <taxon>Poales</taxon>
        <taxon>Poaceae</taxon>
        <taxon>PACMAD clade</taxon>
        <taxon>Arundinoideae</taxon>
        <taxon>Arundineae</taxon>
        <taxon>Arundo</taxon>
    </lineage>
</organism>
<evidence type="ECO:0000313" key="1">
    <source>
        <dbReference type="EMBL" id="JAD35349.1"/>
    </source>
</evidence>
<reference evidence="1" key="2">
    <citation type="journal article" date="2015" name="Data Brief">
        <title>Shoot transcriptome of the giant reed, Arundo donax.</title>
        <authorList>
            <person name="Barrero R.A."/>
            <person name="Guerrero F.D."/>
            <person name="Moolhuijzen P."/>
            <person name="Goolsby J.A."/>
            <person name="Tidwell J."/>
            <person name="Bellgard S.E."/>
            <person name="Bellgard M.I."/>
        </authorList>
    </citation>
    <scope>NUCLEOTIDE SEQUENCE</scope>
    <source>
        <tissue evidence="1">Shoot tissue taken approximately 20 cm above the soil surface</tissue>
    </source>
</reference>
<dbReference type="EMBL" id="GBRH01262546">
    <property type="protein sequence ID" value="JAD35349.1"/>
    <property type="molecule type" value="Transcribed_RNA"/>
</dbReference>
<name>A0A0A8Z7F3_ARUDO</name>
<dbReference type="AlphaFoldDB" id="A0A0A8Z7F3"/>
<sequence>MLGLKISNRDASTHTCTVQQISPLQMIICISCRNSSSICSNIVPTPSTENTLS</sequence>
<accession>A0A0A8Z7F3</accession>
<reference evidence="1" key="1">
    <citation type="submission" date="2014-09" db="EMBL/GenBank/DDBJ databases">
        <authorList>
            <person name="Magalhaes I.L.F."/>
            <person name="Oliveira U."/>
            <person name="Santos F.R."/>
            <person name="Vidigal T.H.D.A."/>
            <person name="Brescovit A.D."/>
            <person name="Santos A.J."/>
        </authorList>
    </citation>
    <scope>NUCLEOTIDE SEQUENCE</scope>
    <source>
        <tissue evidence="1">Shoot tissue taken approximately 20 cm above the soil surface</tissue>
    </source>
</reference>